<dbReference type="RefSeq" id="WP_002741568.1">
    <property type="nucleotide sequence ID" value="NZ_CP012029.1"/>
</dbReference>
<name>A0A0E3BJR1_LEPBO</name>
<dbReference type="EMBL" id="CP012029">
    <property type="protein sequence ID" value="ALO25283.1"/>
    <property type="molecule type" value="Genomic_DNA"/>
</dbReference>
<protein>
    <recommendedName>
        <fullName evidence="3">NERD domain-containing protein</fullName>
    </recommendedName>
</protein>
<sequence length="768" mass="89132">MNKRKSSRRKSRKYDQVIKKSSYLTTIESPLAGLSLDEQKKVITDMGNLNSRSLRDSLNALTEIIYKHNPLSILSILTYYYLSSNVDEDGVDLQDSENPIGQPQVEIFQALTLKVKEESWGKMPVFPDTVQYVIDNLKNITSSFSLSRMKPEILDLTVEEQSNIHFQEMIKGHTTGVRYWGYFNQVIVILTELYSPFDISTNQKIGFSISDAIVLFKTLVDDIGNLMTDRAKYFSSLSGLNSESKIIRKYYESIGANESVILVAIEKFAELKLSHEELLIRLIVHDDQILYKMFRLSTEDLSKKCGINEEALSKIVDYFSFKPGELESRESEHFFLDNPIWDKPIMKLDEGYFCFIAQMFFGSSFFIFDSMLSEIDKDSLHQRKSKYLEQKIEEIVKRRFPELLTVPKTEWRDGDIKYETDLITFIDSYAIIIEAKSAKVSKAGLRGAPDRVKRHIRELIVEPSIQSKRFEDRLWYLIANPEIKDPLREKLPVDLRKVRKIIRISVSLEDFATVQSNLNRFKDTNWFPESFVPCPTLNLADFETVFDFLEHPVQILHYFERRAELERDSKVEIIGDELDYLGFYLSTLLSQGYVNGEGKDHLIITSMSSPIDHYYLSKDLGKEVPKPKPKITNLFKEIFIKLEERSVPGWTEIGVALNMFTPDDQEKLEKYLNQLKLKLMRKWDSHNLKNLLLYVSPVGNEYGLAYVLFNNATLHRRYEFIENAASQVFETKHIHKALLIAKNIDDDNVPYHYIAICYRKEPGSAVKI</sequence>
<evidence type="ECO:0008006" key="3">
    <source>
        <dbReference type="Google" id="ProtNLM"/>
    </source>
</evidence>
<dbReference type="PATRIC" id="fig|280505.15.peg.947"/>
<evidence type="ECO:0000313" key="2">
    <source>
        <dbReference type="Proteomes" id="UP000058857"/>
    </source>
</evidence>
<organism evidence="1">
    <name type="scientific">Leptospira borgpetersenii serovar Ballum</name>
    <dbReference type="NCBI Taxonomy" id="280505"/>
    <lineage>
        <taxon>Bacteria</taxon>
        <taxon>Pseudomonadati</taxon>
        <taxon>Spirochaetota</taxon>
        <taxon>Spirochaetia</taxon>
        <taxon>Leptospirales</taxon>
        <taxon>Leptospiraceae</taxon>
        <taxon>Leptospira</taxon>
    </lineage>
</organism>
<evidence type="ECO:0000313" key="1">
    <source>
        <dbReference type="EMBL" id="ALO25283.1"/>
    </source>
</evidence>
<reference evidence="1 2" key="1">
    <citation type="journal article" date="2015" name="PLoS Negl. Trop. Dis.">
        <title>Distribution of Plasmids in Distinct Leptospira Pathogenic Species.</title>
        <authorList>
            <person name="Wang Y."/>
            <person name="Zhuang X."/>
            <person name="Zhong Y."/>
            <person name="Zhang C."/>
            <person name="Zhang Y."/>
            <person name="Zeng L."/>
            <person name="Zhu Y."/>
            <person name="He P."/>
            <person name="Dong K."/>
            <person name="Pal U."/>
            <person name="Guo X."/>
            <person name="Qin J."/>
        </authorList>
    </citation>
    <scope>NUCLEOTIDE SEQUENCE [LARGE SCALE GENOMIC DNA]</scope>
    <source>
        <strain evidence="1 2">56604</strain>
    </source>
</reference>
<dbReference type="AlphaFoldDB" id="A0A0E3BJR1"/>
<gene>
    <name evidence="1" type="ORF">LBBP_00969</name>
</gene>
<dbReference type="Proteomes" id="UP000058857">
    <property type="component" value="Chromosome 1"/>
</dbReference>
<accession>A0A0E3BJR1</accession>
<proteinExistence type="predicted"/>